<dbReference type="Proteomes" id="UP000636800">
    <property type="component" value="Unassembled WGS sequence"/>
</dbReference>
<evidence type="ECO:0000313" key="3">
    <source>
        <dbReference type="Proteomes" id="UP000636800"/>
    </source>
</evidence>
<evidence type="ECO:0000313" key="2">
    <source>
        <dbReference type="EMBL" id="KAG0445770.1"/>
    </source>
</evidence>
<evidence type="ECO:0000313" key="1">
    <source>
        <dbReference type="EMBL" id="KAG0445759.1"/>
    </source>
</evidence>
<proteinExistence type="predicted"/>
<feature type="non-terminal residue" evidence="1">
    <location>
        <position position="1"/>
    </location>
</feature>
<keyword evidence="3" id="KW-1185">Reference proteome</keyword>
<comment type="caution">
    <text evidence="1">The sequence shown here is derived from an EMBL/GenBank/DDBJ whole genome shotgun (WGS) entry which is preliminary data.</text>
</comment>
<dbReference type="AlphaFoldDB" id="A0A835P3C7"/>
<sequence>PNVSHGSTSYLLKEGRWCHGVVIKISQIRRQLVDVVKDSERPNLQKIIQKCEGLK</sequence>
<dbReference type="Proteomes" id="UP000639772">
    <property type="component" value="Unassembled WGS sequence"/>
</dbReference>
<name>A0A835P3C7_VANPL</name>
<dbReference type="EMBL" id="JADCNL010000663">
    <property type="protein sequence ID" value="KAG0445770.1"/>
    <property type="molecule type" value="Genomic_DNA"/>
</dbReference>
<gene>
    <name evidence="2" type="ORF">HPP92_029167</name>
    <name evidence="1" type="ORF">HPP92_029180</name>
</gene>
<accession>A0A835P3C7</accession>
<reference evidence="3 4" key="1">
    <citation type="journal article" date="2020" name="Nat. Food">
        <title>A phased Vanilla planifolia genome enables genetic improvement of flavour and production.</title>
        <authorList>
            <person name="Hasing T."/>
            <person name="Tang H."/>
            <person name="Brym M."/>
            <person name="Khazi F."/>
            <person name="Huang T."/>
            <person name="Chambers A.H."/>
        </authorList>
    </citation>
    <scope>NUCLEOTIDE SEQUENCE [LARGE SCALE GENOMIC DNA]</scope>
    <source>
        <tissue evidence="1">Leaf</tissue>
    </source>
</reference>
<evidence type="ECO:0000313" key="4">
    <source>
        <dbReference type="Proteomes" id="UP000639772"/>
    </source>
</evidence>
<dbReference type="EMBL" id="JADCNM010000664">
    <property type="protein sequence ID" value="KAG0445759.1"/>
    <property type="molecule type" value="Genomic_DNA"/>
</dbReference>
<protein>
    <submittedName>
        <fullName evidence="1">Uncharacterized protein</fullName>
    </submittedName>
</protein>
<organism evidence="1 4">
    <name type="scientific">Vanilla planifolia</name>
    <name type="common">Vanilla</name>
    <dbReference type="NCBI Taxonomy" id="51239"/>
    <lineage>
        <taxon>Eukaryota</taxon>
        <taxon>Viridiplantae</taxon>
        <taxon>Streptophyta</taxon>
        <taxon>Embryophyta</taxon>
        <taxon>Tracheophyta</taxon>
        <taxon>Spermatophyta</taxon>
        <taxon>Magnoliopsida</taxon>
        <taxon>Liliopsida</taxon>
        <taxon>Asparagales</taxon>
        <taxon>Orchidaceae</taxon>
        <taxon>Vanilloideae</taxon>
        <taxon>Vanilleae</taxon>
        <taxon>Vanilla</taxon>
    </lineage>
</organism>